<sequence length="650" mass="74267">MEFLTDPNNYDACLSISALVLMVVIIIIHSSEEFSYGKQSRIFGELVIVGTILNVMGLIHILWVNNRWMKDSLSYEINCFVVMVEKMMSYLIAFFSLLYLLAIFGIQLNKLWKKLVILLPTVFTMLILLLGYLTDYFYYFDHNGEIIYFFPNQFLVSIGIVMYLIFAFYLMFKYGRALASEKSMALCMYYILMFLGVPMRIAFRTGTVFEFSVAISLLLCVFTFQNPSEFVDRMSGVGTKNALNFAVYTRLLQKKPFTLMEIRVDKLSIMIGSEAVEVASDLLRQMTDFLKKTDPKAEVFIPRDSFFALLIPGMKSNSEDVDKLSDEIKARFKEPFKLKNLEVSFDVSTSAIGFPDDVKTIERFDEISNMMYKALSRDSRYVLRVSDLNLKHIEYDKKIGNLVRHALDNGLLEVYYQPIYSPVTGKFSSCEALIRLKDPRAGYISPAVFMPIAEKNGTVLGIDRFVLSSVCEMLATTKAISYGLEYVEVNLSVVDCIQTNLAESILNILKERNIGPSRINLEITETWDKDVTSVIDQNIRKLMSSGITFSMDDFGTGYSNFSRLADMPVKIFKLDKSTVQAAFESENSYMIMYNMIKIIKSLGKEIVAEGVETGEQAKQIIRLGCDHIQGFFYARPMPKDQFLEFLQNNN</sequence>
<feature type="transmembrane region" description="Helical" evidence="1">
    <location>
        <begin position="115"/>
        <end position="134"/>
    </location>
</feature>
<evidence type="ECO:0000313" key="4">
    <source>
        <dbReference type="Proteomes" id="UP000183047"/>
    </source>
</evidence>
<keyword evidence="4" id="KW-1185">Reference proteome</keyword>
<dbReference type="SMART" id="SM00052">
    <property type="entry name" value="EAL"/>
    <property type="match status" value="1"/>
</dbReference>
<feature type="transmembrane region" description="Helical" evidence="1">
    <location>
        <begin position="90"/>
        <end position="108"/>
    </location>
</feature>
<dbReference type="InterPro" id="IPR043128">
    <property type="entry name" value="Rev_trsase/Diguanyl_cyclase"/>
</dbReference>
<name>A0A1G5F227_9FIRM</name>
<accession>A0A1G5F227</accession>
<evidence type="ECO:0000313" key="3">
    <source>
        <dbReference type="EMBL" id="SCY33305.1"/>
    </source>
</evidence>
<dbReference type="Pfam" id="PF00563">
    <property type="entry name" value="EAL"/>
    <property type="match status" value="1"/>
</dbReference>
<dbReference type="PANTHER" id="PTHR33121:SF70">
    <property type="entry name" value="SIGNALING PROTEIN YKOW"/>
    <property type="match status" value="1"/>
</dbReference>
<keyword evidence="1" id="KW-0472">Membrane</keyword>
<evidence type="ECO:0000259" key="2">
    <source>
        <dbReference type="PROSITE" id="PS50883"/>
    </source>
</evidence>
<evidence type="ECO:0000256" key="1">
    <source>
        <dbReference type="SAM" id="Phobius"/>
    </source>
</evidence>
<protein>
    <submittedName>
        <fullName evidence="3">EAL domain, c-di-GMP-specific phosphodiesterase class I (Or its enzymatically inactive variant)</fullName>
    </submittedName>
</protein>
<dbReference type="PANTHER" id="PTHR33121">
    <property type="entry name" value="CYCLIC DI-GMP PHOSPHODIESTERASE PDEF"/>
    <property type="match status" value="1"/>
</dbReference>
<dbReference type="PROSITE" id="PS50883">
    <property type="entry name" value="EAL"/>
    <property type="match status" value="1"/>
</dbReference>
<dbReference type="OrthoDB" id="9805474at2"/>
<reference evidence="4" key="1">
    <citation type="submission" date="2016-10" db="EMBL/GenBank/DDBJ databases">
        <authorList>
            <person name="Varghese N."/>
            <person name="Submissions S."/>
        </authorList>
    </citation>
    <scope>NUCLEOTIDE SEQUENCE [LARGE SCALE GENOMIC DNA]</scope>
    <source>
        <strain evidence="4">XBD2006</strain>
    </source>
</reference>
<dbReference type="GO" id="GO:0071111">
    <property type="term" value="F:cyclic-guanylate-specific phosphodiesterase activity"/>
    <property type="evidence" value="ECO:0007669"/>
    <property type="project" value="InterPro"/>
</dbReference>
<feature type="transmembrane region" description="Helical" evidence="1">
    <location>
        <begin position="12"/>
        <end position="30"/>
    </location>
</feature>
<feature type="transmembrane region" description="Helical" evidence="1">
    <location>
        <begin position="42"/>
        <end position="63"/>
    </location>
</feature>
<feature type="transmembrane region" description="Helical" evidence="1">
    <location>
        <begin position="184"/>
        <end position="201"/>
    </location>
</feature>
<gene>
    <name evidence="3" type="ORF">SAMN02910451_02204</name>
</gene>
<dbReference type="AlphaFoldDB" id="A0A1G5F227"/>
<dbReference type="InterPro" id="IPR050706">
    <property type="entry name" value="Cyclic-di-GMP_PDE-like"/>
</dbReference>
<proteinExistence type="predicted"/>
<dbReference type="InterPro" id="IPR001633">
    <property type="entry name" value="EAL_dom"/>
</dbReference>
<dbReference type="CDD" id="cd01948">
    <property type="entry name" value="EAL"/>
    <property type="match status" value="1"/>
</dbReference>
<dbReference type="EMBL" id="FMUR01000013">
    <property type="protein sequence ID" value="SCY33305.1"/>
    <property type="molecule type" value="Genomic_DNA"/>
</dbReference>
<dbReference type="InterPro" id="IPR035919">
    <property type="entry name" value="EAL_sf"/>
</dbReference>
<dbReference type="Gene3D" id="3.20.20.450">
    <property type="entry name" value="EAL domain"/>
    <property type="match status" value="1"/>
</dbReference>
<keyword evidence="1" id="KW-1133">Transmembrane helix</keyword>
<dbReference type="Proteomes" id="UP000183047">
    <property type="component" value="Unassembled WGS sequence"/>
</dbReference>
<feature type="transmembrane region" description="Helical" evidence="1">
    <location>
        <begin position="154"/>
        <end position="172"/>
    </location>
</feature>
<keyword evidence="1" id="KW-0812">Transmembrane</keyword>
<dbReference type="SUPFAM" id="SSF141868">
    <property type="entry name" value="EAL domain-like"/>
    <property type="match status" value="1"/>
</dbReference>
<dbReference type="Gene3D" id="3.30.70.270">
    <property type="match status" value="1"/>
</dbReference>
<organism evidence="3 4">
    <name type="scientific">Butyrivibrio hungatei</name>
    <dbReference type="NCBI Taxonomy" id="185008"/>
    <lineage>
        <taxon>Bacteria</taxon>
        <taxon>Bacillati</taxon>
        <taxon>Bacillota</taxon>
        <taxon>Clostridia</taxon>
        <taxon>Lachnospirales</taxon>
        <taxon>Lachnospiraceae</taxon>
        <taxon>Butyrivibrio</taxon>
    </lineage>
</organism>
<feature type="domain" description="EAL" evidence="2">
    <location>
        <begin position="396"/>
        <end position="650"/>
    </location>
</feature>
<dbReference type="RefSeq" id="WP_074462719.1">
    <property type="nucleotide sequence ID" value="NZ_FMUR01000013.1"/>
</dbReference>